<accession>A0ABQ7ZAJ2</accession>
<keyword evidence="2" id="KW-1185">Reference proteome</keyword>
<reference evidence="1 2" key="1">
    <citation type="submission" date="2021-05" db="EMBL/GenBank/DDBJ databases">
        <title>Genome Assembly of Synthetic Allotetraploid Brassica napus Reveals Homoeologous Exchanges between Subgenomes.</title>
        <authorList>
            <person name="Davis J.T."/>
        </authorList>
    </citation>
    <scope>NUCLEOTIDE SEQUENCE [LARGE SCALE GENOMIC DNA]</scope>
    <source>
        <strain evidence="2">cv. Da-Ae</strain>
        <tissue evidence="1">Seedling</tissue>
    </source>
</reference>
<proteinExistence type="predicted"/>
<name>A0ABQ7ZAJ2_BRANA</name>
<feature type="non-terminal residue" evidence="1">
    <location>
        <position position="86"/>
    </location>
</feature>
<dbReference type="EMBL" id="JAGKQM010000015">
    <property type="protein sequence ID" value="KAH0877241.1"/>
    <property type="molecule type" value="Genomic_DNA"/>
</dbReference>
<evidence type="ECO:0000313" key="1">
    <source>
        <dbReference type="EMBL" id="KAH0877241.1"/>
    </source>
</evidence>
<comment type="caution">
    <text evidence="1">The sequence shown here is derived from an EMBL/GenBank/DDBJ whole genome shotgun (WGS) entry which is preliminary data.</text>
</comment>
<gene>
    <name evidence="1" type="ORF">HID58_064635</name>
</gene>
<sequence>FIAATDVPRVLSLKISKTGRRDSYSWSFTSSGNYTVRSGYATVRKLLMRYKTKELHYNRKRDQYQTVNGDVKLMHPGRTRTTKPAG</sequence>
<evidence type="ECO:0000313" key="2">
    <source>
        <dbReference type="Proteomes" id="UP000824890"/>
    </source>
</evidence>
<protein>
    <submittedName>
        <fullName evidence="1">Uncharacterized protein</fullName>
    </submittedName>
</protein>
<dbReference type="Proteomes" id="UP000824890">
    <property type="component" value="Unassembled WGS sequence"/>
</dbReference>
<organism evidence="1 2">
    <name type="scientific">Brassica napus</name>
    <name type="common">Rape</name>
    <dbReference type="NCBI Taxonomy" id="3708"/>
    <lineage>
        <taxon>Eukaryota</taxon>
        <taxon>Viridiplantae</taxon>
        <taxon>Streptophyta</taxon>
        <taxon>Embryophyta</taxon>
        <taxon>Tracheophyta</taxon>
        <taxon>Spermatophyta</taxon>
        <taxon>Magnoliopsida</taxon>
        <taxon>eudicotyledons</taxon>
        <taxon>Gunneridae</taxon>
        <taxon>Pentapetalae</taxon>
        <taxon>rosids</taxon>
        <taxon>malvids</taxon>
        <taxon>Brassicales</taxon>
        <taxon>Brassicaceae</taxon>
        <taxon>Brassiceae</taxon>
        <taxon>Brassica</taxon>
    </lineage>
</organism>
<feature type="non-terminal residue" evidence="1">
    <location>
        <position position="1"/>
    </location>
</feature>